<protein>
    <submittedName>
        <fullName evidence="2">GNAT family N-acetyltransferase</fullName>
        <ecNumber evidence="2">2.3.1.-</ecNumber>
    </submittedName>
</protein>
<accession>A0ABU3ACD7</accession>
<keyword evidence="2" id="KW-0808">Transferase</keyword>
<dbReference type="GO" id="GO:0016746">
    <property type="term" value="F:acyltransferase activity"/>
    <property type="evidence" value="ECO:0007669"/>
    <property type="project" value="UniProtKB-KW"/>
</dbReference>
<comment type="caution">
    <text evidence="2">The sequence shown here is derived from an EMBL/GenBank/DDBJ whole genome shotgun (WGS) entry which is preliminary data.</text>
</comment>
<reference evidence="2 3" key="1">
    <citation type="submission" date="2023-09" db="EMBL/GenBank/DDBJ databases">
        <authorList>
            <person name="Rey-Velasco X."/>
        </authorList>
    </citation>
    <scope>NUCLEOTIDE SEQUENCE [LARGE SCALE GENOMIC DNA]</scope>
    <source>
        <strain evidence="2 3">F388</strain>
    </source>
</reference>
<dbReference type="InterPro" id="IPR016181">
    <property type="entry name" value="Acyl_CoA_acyltransferase"/>
</dbReference>
<gene>
    <name evidence="2" type="ORF">RM706_12460</name>
</gene>
<evidence type="ECO:0000313" key="3">
    <source>
        <dbReference type="Proteomes" id="UP001255246"/>
    </source>
</evidence>
<dbReference type="Pfam" id="PF13480">
    <property type="entry name" value="Acetyltransf_6"/>
    <property type="match status" value="1"/>
</dbReference>
<dbReference type="EC" id="2.3.1.-" evidence="2"/>
<dbReference type="EMBL" id="JAVRHR010000002">
    <property type="protein sequence ID" value="MDT0607853.1"/>
    <property type="molecule type" value="Genomic_DNA"/>
</dbReference>
<name>A0ABU3ACD7_9FLAO</name>
<organism evidence="2 3">
    <name type="scientific">Croceitalea rosinachiae</name>
    <dbReference type="NCBI Taxonomy" id="3075596"/>
    <lineage>
        <taxon>Bacteria</taxon>
        <taxon>Pseudomonadati</taxon>
        <taxon>Bacteroidota</taxon>
        <taxon>Flavobacteriia</taxon>
        <taxon>Flavobacteriales</taxon>
        <taxon>Flavobacteriaceae</taxon>
        <taxon>Croceitalea</taxon>
    </lineage>
</organism>
<evidence type="ECO:0000313" key="2">
    <source>
        <dbReference type="EMBL" id="MDT0607853.1"/>
    </source>
</evidence>
<feature type="domain" description="BioF2-like acetyltransferase" evidence="1">
    <location>
        <begin position="103"/>
        <end position="251"/>
    </location>
</feature>
<evidence type="ECO:0000259" key="1">
    <source>
        <dbReference type="Pfam" id="PF13480"/>
    </source>
</evidence>
<dbReference type="SUPFAM" id="SSF55729">
    <property type="entry name" value="Acyl-CoA N-acyltransferases (Nat)"/>
    <property type="match status" value="1"/>
</dbReference>
<dbReference type="InterPro" id="IPR038740">
    <property type="entry name" value="BioF2-like_GNAT_dom"/>
</dbReference>
<keyword evidence="2" id="KW-0012">Acyltransferase</keyword>
<proteinExistence type="predicted"/>
<dbReference type="RefSeq" id="WP_311351982.1">
    <property type="nucleotide sequence ID" value="NZ_JAVRHR010000002.1"/>
</dbReference>
<dbReference type="Proteomes" id="UP001255246">
    <property type="component" value="Unassembled WGS sequence"/>
</dbReference>
<sequence>MLSFLRLKHNFTLDFFSKGSIYPIYNEVYNKTSGQCFSNKVSVFPNPKNKIYVVNNIPPYFDLKINTEKVPYDYYKTNYLKGFLVNLDGYDSIAEYLKNQLGSKSRSKMRAYLKRLETCFSIRYRMFHGTITKKEYDFLFNQFLIMIKRRFSQRKETHEALKDWEYIRETTYSRIIKKEASLFVIYDGDKPIDICLNYHHQNIFNNSIRSYDIDYNKFRLGHIDILKQLEWCMENEYTVFDLSYGDLDYKRKWCNTVYEFTQHVLFPKDLVQKRVLAFLVIQLINLKAFLKNKKVDILFQKIRAILKRKPVKAIESYEPSLEIIQIPEGLLLEERVKIDINKEEYAFLRKKVYDFQYIERVHSENISVHRPIDRNDTFIVLYDNDGIAIINQKK</sequence>
<keyword evidence="3" id="KW-1185">Reference proteome</keyword>